<name>A0A8A4U6E5_SULCO</name>
<organism evidence="1 2">
    <name type="scientific">Sulfidibacter corallicola</name>
    <dbReference type="NCBI Taxonomy" id="2818388"/>
    <lineage>
        <taxon>Bacteria</taxon>
        <taxon>Pseudomonadati</taxon>
        <taxon>Acidobacteriota</taxon>
        <taxon>Holophagae</taxon>
        <taxon>Acanthopleuribacterales</taxon>
        <taxon>Acanthopleuribacteraceae</taxon>
        <taxon>Sulfidibacter</taxon>
    </lineage>
</organism>
<dbReference type="PANTHER" id="PTHR36452">
    <property type="entry name" value="CHROMOSOME 12, WHOLE GENOME SHOTGUN SEQUENCE"/>
    <property type="match status" value="1"/>
</dbReference>
<dbReference type="InterPro" id="IPR012808">
    <property type="entry name" value="CHP02453"/>
</dbReference>
<gene>
    <name evidence="1" type="ORF">J3U87_17915</name>
</gene>
<reference evidence="1" key="1">
    <citation type="submission" date="2021-03" db="EMBL/GenBank/DDBJ databases">
        <title>Acanthopleuribacteraceae sp. M133.</title>
        <authorList>
            <person name="Wang G."/>
        </authorList>
    </citation>
    <scope>NUCLEOTIDE SEQUENCE</scope>
    <source>
        <strain evidence="1">M133</strain>
    </source>
</reference>
<dbReference type="EMBL" id="CP071793">
    <property type="protein sequence ID" value="QTD54325.1"/>
    <property type="molecule type" value="Genomic_DNA"/>
</dbReference>
<dbReference type="InterPro" id="IPR015996">
    <property type="entry name" value="UCP028451"/>
</dbReference>
<dbReference type="RefSeq" id="WP_237384419.1">
    <property type="nucleotide sequence ID" value="NZ_CP071793.1"/>
</dbReference>
<dbReference type="PIRSF" id="PIRSF028451">
    <property type="entry name" value="UCP028451"/>
    <property type="match status" value="1"/>
</dbReference>
<dbReference type="Proteomes" id="UP000663929">
    <property type="component" value="Chromosome"/>
</dbReference>
<dbReference type="Pfam" id="PF09365">
    <property type="entry name" value="DUF2461"/>
    <property type="match status" value="1"/>
</dbReference>
<dbReference type="NCBIfam" id="TIGR02453">
    <property type="entry name" value="TIGR02453 family protein"/>
    <property type="match status" value="1"/>
</dbReference>
<evidence type="ECO:0000313" key="1">
    <source>
        <dbReference type="EMBL" id="QTD54325.1"/>
    </source>
</evidence>
<evidence type="ECO:0000313" key="2">
    <source>
        <dbReference type="Proteomes" id="UP000663929"/>
    </source>
</evidence>
<accession>A0A8A4U6E5</accession>
<protein>
    <submittedName>
        <fullName evidence="1">DUF2461 domain-containing protein</fullName>
    </submittedName>
</protein>
<dbReference type="PANTHER" id="PTHR36452:SF1">
    <property type="entry name" value="DUF2461 DOMAIN-CONTAINING PROTEIN"/>
    <property type="match status" value="1"/>
</dbReference>
<dbReference type="AlphaFoldDB" id="A0A8A4U6E5"/>
<dbReference type="KEGG" id="scor:J3U87_17915"/>
<keyword evidence="2" id="KW-1185">Reference proteome</keyword>
<sequence length="221" mass="25515">MAFLSEEFFRFFEELQSNNRKEWFHENKKRYERFVKKPFTELVQVMITLISNEGPALSVVPKEAMFRINRDIRFAKDKTPYKTHMGANVAPDGRKCKIPGFYFQVGSGGVMVAGGSYMLDKDSLYKVRQAIAKDPEALDEVLASKGFRDAFGEIKGDANKVLPKEFKEVREQQPLIARKQFYYSVELPAEEALRDDLPDRLLELYRAGKPVNLYLREALTV</sequence>
<proteinExistence type="predicted"/>